<gene>
    <name evidence="5" type="ORF">NEMVEDRAFT_v1g84136</name>
</gene>
<dbReference type="PANTHER" id="PTHR23345">
    <property type="entry name" value="VITELLOGENIN-RELATED"/>
    <property type="match status" value="1"/>
</dbReference>
<dbReference type="InterPro" id="IPR015255">
    <property type="entry name" value="Vitellinogen_open_b-sht"/>
</dbReference>
<dbReference type="GO" id="GO:0045735">
    <property type="term" value="F:nutrient reservoir activity"/>
    <property type="evidence" value="ECO:0007669"/>
    <property type="project" value="UniProtKB-KW"/>
</dbReference>
<dbReference type="InterPro" id="IPR015819">
    <property type="entry name" value="Lipid_transp_b-sht_shell"/>
</dbReference>
<reference evidence="5 6" key="1">
    <citation type="journal article" date="2007" name="Science">
        <title>Sea anemone genome reveals ancestral eumetazoan gene repertoire and genomic organization.</title>
        <authorList>
            <person name="Putnam N.H."/>
            <person name="Srivastava M."/>
            <person name="Hellsten U."/>
            <person name="Dirks B."/>
            <person name="Chapman J."/>
            <person name="Salamov A."/>
            <person name="Terry A."/>
            <person name="Shapiro H."/>
            <person name="Lindquist E."/>
            <person name="Kapitonov V.V."/>
            <person name="Jurka J."/>
            <person name="Genikhovich G."/>
            <person name="Grigoriev I.V."/>
            <person name="Lucas S.M."/>
            <person name="Steele R.E."/>
            <person name="Finnerty J.R."/>
            <person name="Technau U."/>
            <person name="Martindale M.Q."/>
            <person name="Rokhsar D.S."/>
        </authorList>
    </citation>
    <scope>NUCLEOTIDE SEQUENCE [LARGE SCALE GENOMIC DNA]</scope>
    <source>
        <strain evidence="6">CH2 X CH6</strain>
    </source>
</reference>
<evidence type="ECO:0000259" key="4">
    <source>
        <dbReference type="Pfam" id="PF09172"/>
    </source>
</evidence>
<evidence type="ECO:0000256" key="2">
    <source>
        <dbReference type="ARBA" id="ARBA00023180"/>
    </source>
</evidence>
<keyword evidence="2" id="KW-0325">Glycoprotein</keyword>
<keyword evidence="1" id="KW-1015">Disulfide bond</keyword>
<dbReference type="STRING" id="45351.A7RK90"/>
<dbReference type="SUPFAM" id="SSF56968">
    <property type="entry name" value="Lipovitellin-phosvitin complex, beta-sheet shell regions"/>
    <property type="match status" value="1"/>
</dbReference>
<dbReference type="InterPro" id="IPR001747">
    <property type="entry name" value="Vitellogenin_N"/>
</dbReference>
<protein>
    <recommendedName>
        <fullName evidence="7">Vitellogenin domain-containing protein</fullName>
    </recommendedName>
</protein>
<feature type="domain" description="Vitellogenin" evidence="3">
    <location>
        <begin position="2"/>
        <end position="87"/>
    </location>
</feature>
<feature type="non-terminal residue" evidence="5">
    <location>
        <position position="1"/>
    </location>
</feature>
<dbReference type="OrthoDB" id="6484170at2759"/>
<sequence>LKCAVNDNLPINMTIAALESLRRMPCRQETTEQLFNIYASHHNDVEIRVASYLALLKCPNKELLRRIAKVQRTEVNNQVGSFVWSHLTNAMESTEPVHGLPMARMLQKALGGNVLREFNLNRLRFSRAVEGSFYSDILRAGGSVQGHLIYHPNSFFPRSTHLNITMDV</sequence>
<dbReference type="InterPro" id="IPR011030">
    <property type="entry name" value="Lipovitellin_superhlx_dom"/>
</dbReference>
<dbReference type="Pfam" id="PF01347">
    <property type="entry name" value="Vitellogenin_N"/>
    <property type="match status" value="1"/>
</dbReference>
<dbReference type="PANTHER" id="PTHR23345:SF15">
    <property type="entry name" value="VITELLOGENIN 1-RELATED"/>
    <property type="match status" value="1"/>
</dbReference>
<dbReference type="AlphaFoldDB" id="A7RK90"/>
<dbReference type="InterPro" id="IPR050733">
    <property type="entry name" value="Vitellogenin/Apolipophorin"/>
</dbReference>
<dbReference type="EMBL" id="DS469515">
    <property type="protein sequence ID" value="EDO48127.1"/>
    <property type="molecule type" value="Genomic_DNA"/>
</dbReference>
<dbReference type="KEGG" id="nve:5520433"/>
<dbReference type="Pfam" id="PF09172">
    <property type="entry name" value="Vit_open_b-sht"/>
    <property type="match status" value="1"/>
</dbReference>
<dbReference type="Proteomes" id="UP000001593">
    <property type="component" value="Unassembled WGS sequence"/>
</dbReference>
<evidence type="ECO:0000313" key="6">
    <source>
        <dbReference type="Proteomes" id="UP000001593"/>
    </source>
</evidence>
<feature type="non-terminal residue" evidence="5">
    <location>
        <position position="168"/>
    </location>
</feature>
<dbReference type="OMA" id="NIYASHH"/>
<dbReference type="InParanoid" id="A7RK90"/>
<evidence type="ECO:0000259" key="3">
    <source>
        <dbReference type="Pfam" id="PF01347"/>
    </source>
</evidence>
<evidence type="ECO:0000256" key="1">
    <source>
        <dbReference type="ARBA" id="ARBA00023157"/>
    </source>
</evidence>
<dbReference type="SUPFAM" id="SSF48431">
    <property type="entry name" value="Lipovitellin-phosvitin complex, superhelical domain"/>
    <property type="match status" value="1"/>
</dbReference>
<organism evidence="5 6">
    <name type="scientific">Nematostella vectensis</name>
    <name type="common">Starlet sea anemone</name>
    <dbReference type="NCBI Taxonomy" id="45351"/>
    <lineage>
        <taxon>Eukaryota</taxon>
        <taxon>Metazoa</taxon>
        <taxon>Cnidaria</taxon>
        <taxon>Anthozoa</taxon>
        <taxon>Hexacorallia</taxon>
        <taxon>Actiniaria</taxon>
        <taxon>Edwardsiidae</taxon>
        <taxon>Nematostella</taxon>
    </lineage>
</organism>
<name>A7RK90_NEMVE</name>
<dbReference type="Gene3D" id="1.25.10.20">
    <property type="entry name" value="Vitellinogen, superhelical"/>
    <property type="match status" value="1"/>
</dbReference>
<feature type="domain" description="Vitellinogen open beta-sheet" evidence="4">
    <location>
        <begin position="124"/>
        <end position="167"/>
    </location>
</feature>
<evidence type="ECO:0008006" key="7">
    <source>
        <dbReference type="Google" id="ProtNLM"/>
    </source>
</evidence>
<proteinExistence type="predicted"/>
<dbReference type="HOGENOM" id="CLU_1590568_0_0_1"/>
<accession>A7RK90</accession>
<dbReference type="GO" id="GO:0005319">
    <property type="term" value="F:lipid transporter activity"/>
    <property type="evidence" value="ECO:0007669"/>
    <property type="project" value="InterPro"/>
</dbReference>
<keyword evidence="6" id="KW-1185">Reference proteome</keyword>
<evidence type="ECO:0000313" key="5">
    <source>
        <dbReference type="EMBL" id="EDO48127.1"/>
    </source>
</evidence>
<dbReference type="InterPro" id="IPR015817">
    <property type="entry name" value="Vitellinogen_open_b-sht_sub1"/>
</dbReference>
<dbReference type="Gene3D" id="2.20.50.20">
    <property type="entry name" value="Lipovitellin. Chain A, domain 3"/>
    <property type="match status" value="1"/>
</dbReference>
<dbReference type="eggNOG" id="KOG4338">
    <property type="taxonomic scope" value="Eukaryota"/>
</dbReference>